<dbReference type="EMBL" id="CP014327">
    <property type="protein sequence ID" value="AML52117.1"/>
    <property type="molecule type" value="Genomic_DNA"/>
</dbReference>
<sequence>MASSDNGKGVFVPQKLDGWVKACLQNLCRCLDGYGQADGLTLIEIKLENNFNSPVFFNVEEPERGFIVWPN</sequence>
<evidence type="ECO:0000313" key="1">
    <source>
        <dbReference type="EMBL" id="AML52117.1"/>
    </source>
</evidence>
<reference evidence="1 2" key="1">
    <citation type="submission" date="2016-02" db="EMBL/GenBank/DDBJ databases">
        <title>Complete genome sequence of Halocynthiibacter arcticus PAMC 20958t from arctic marine sediment.</title>
        <authorList>
            <person name="Lee Y.M."/>
            <person name="Baek K."/>
            <person name="Lee H.K."/>
            <person name="Shin S.C."/>
        </authorList>
    </citation>
    <scope>NUCLEOTIDE SEQUENCE [LARGE SCALE GENOMIC DNA]</scope>
    <source>
        <strain evidence="1">PAMC 20958</strain>
    </source>
</reference>
<dbReference type="AlphaFoldDB" id="A0A126V1R6"/>
<dbReference type="Proteomes" id="UP000070371">
    <property type="component" value="Chromosome"/>
</dbReference>
<keyword evidence="2" id="KW-1185">Reference proteome</keyword>
<accession>A0A126V1R6</accession>
<gene>
    <name evidence="1" type="ORF">RC74_13275</name>
</gene>
<dbReference type="KEGG" id="hat:RC74_13275"/>
<protein>
    <submittedName>
        <fullName evidence="1">Uncharacterized protein</fullName>
    </submittedName>
</protein>
<name>A0A126V1R6_9RHOB</name>
<organism evidence="1 2">
    <name type="scientific">Falsihalocynthiibacter arcticus</name>
    <dbReference type="NCBI Taxonomy" id="1579316"/>
    <lineage>
        <taxon>Bacteria</taxon>
        <taxon>Pseudomonadati</taxon>
        <taxon>Pseudomonadota</taxon>
        <taxon>Alphaproteobacteria</taxon>
        <taxon>Rhodobacterales</taxon>
        <taxon>Roseobacteraceae</taxon>
        <taxon>Falsihalocynthiibacter</taxon>
    </lineage>
</organism>
<evidence type="ECO:0000313" key="2">
    <source>
        <dbReference type="Proteomes" id="UP000070371"/>
    </source>
</evidence>
<proteinExistence type="predicted"/>